<keyword evidence="1" id="KW-0489">Methyltransferase</keyword>
<dbReference type="PATRIC" id="fig|1178515.4.peg.68"/>
<reference evidence="1 2" key="1">
    <citation type="submission" date="2015-01" db="EMBL/GenBank/DDBJ databases">
        <title>Paenibacillus swuensis/DY6/whole genome sequencing.</title>
        <authorList>
            <person name="Kim M.K."/>
            <person name="Srinivasan S."/>
            <person name="Lee J.-J."/>
        </authorList>
    </citation>
    <scope>NUCLEOTIDE SEQUENCE [LARGE SCALE GENOMIC DNA]</scope>
    <source>
        <strain evidence="1 2">DY6</strain>
    </source>
</reference>
<gene>
    <name evidence="1" type="ORF">SY83_00315</name>
</gene>
<dbReference type="OrthoDB" id="2649617at2"/>
<dbReference type="STRING" id="1178515.SY83_00315"/>
<evidence type="ECO:0000313" key="2">
    <source>
        <dbReference type="Proteomes" id="UP000076927"/>
    </source>
</evidence>
<keyword evidence="2" id="KW-1185">Reference proteome</keyword>
<dbReference type="GO" id="GO:0032259">
    <property type="term" value="P:methylation"/>
    <property type="evidence" value="ECO:0007669"/>
    <property type="project" value="UniProtKB-KW"/>
</dbReference>
<dbReference type="EMBL" id="CP011388">
    <property type="protein sequence ID" value="ANE45079.1"/>
    <property type="molecule type" value="Genomic_DNA"/>
</dbReference>
<dbReference type="AlphaFoldDB" id="A0A172TDG4"/>
<dbReference type="KEGG" id="pswu:SY83_00315"/>
<proteinExistence type="predicted"/>
<sequence>MLIEQLPLARQLDMAFKKLLGELDYLSSGTVFIQIRNNAIGKFGIRHNPIESKDGAMNEPGKGLTGAQQSAFCTMAIQSLKMKKHWTHGEIYFDFTVRQNVLVASVQFESNYNMANLVAEINQHRI</sequence>
<evidence type="ECO:0000313" key="1">
    <source>
        <dbReference type="EMBL" id="ANE45079.1"/>
    </source>
</evidence>
<organism evidence="1 2">
    <name type="scientific">Paenibacillus swuensis</name>
    <dbReference type="NCBI Taxonomy" id="1178515"/>
    <lineage>
        <taxon>Bacteria</taxon>
        <taxon>Bacillati</taxon>
        <taxon>Bacillota</taxon>
        <taxon>Bacilli</taxon>
        <taxon>Bacillales</taxon>
        <taxon>Paenibacillaceae</taxon>
        <taxon>Paenibacillus</taxon>
    </lineage>
</organism>
<dbReference type="Proteomes" id="UP000076927">
    <property type="component" value="Chromosome"/>
</dbReference>
<accession>A0A172TDG4</accession>
<name>A0A172TDG4_9BACL</name>
<keyword evidence="1" id="KW-0808">Transferase</keyword>
<protein>
    <submittedName>
        <fullName evidence="1">O-methyltransferase</fullName>
    </submittedName>
</protein>
<dbReference type="GO" id="GO:0008168">
    <property type="term" value="F:methyltransferase activity"/>
    <property type="evidence" value="ECO:0007669"/>
    <property type="project" value="UniProtKB-KW"/>
</dbReference>